<evidence type="ECO:0000313" key="3">
    <source>
        <dbReference type="Proteomes" id="UP000236161"/>
    </source>
</evidence>
<dbReference type="EMBL" id="KZ451968">
    <property type="protein sequence ID" value="PKA57423.1"/>
    <property type="molecule type" value="Genomic_DNA"/>
</dbReference>
<dbReference type="Gene3D" id="2.60.120.590">
    <property type="entry name" value="Alpha-ketoglutarate-dependent dioxygenase AlkB-like"/>
    <property type="match status" value="1"/>
</dbReference>
<accession>A0A2I0APF4</accession>
<proteinExistence type="inferred from homology"/>
<dbReference type="OrthoDB" id="412814at2759"/>
<evidence type="ECO:0000256" key="1">
    <source>
        <dbReference type="ARBA" id="ARBA00007879"/>
    </source>
</evidence>
<protein>
    <recommendedName>
        <fullName evidence="4">Fe2OG dioxygenase domain-containing protein</fullName>
    </recommendedName>
</protein>
<dbReference type="InterPro" id="IPR032870">
    <property type="entry name" value="ALKBH7-like"/>
</dbReference>
<dbReference type="GO" id="GO:0006974">
    <property type="term" value="P:DNA damage response"/>
    <property type="evidence" value="ECO:0007669"/>
    <property type="project" value="InterPro"/>
</dbReference>
<evidence type="ECO:0008006" key="4">
    <source>
        <dbReference type="Google" id="ProtNLM"/>
    </source>
</evidence>
<dbReference type="Proteomes" id="UP000236161">
    <property type="component" value="Unassembled WGS sequence"/>
</dbReference>
<gene>
    <name evidence="2" type="ORF">AXF42_Ash013611</name>
</gene>
<dbReference type="GO" id="GO:0005759">
    <property type="term" value="C:mitochondrial matrix"/>
    <property type="evidence" value="ECO:0007669"/>
    <property type="project" value="TreeGrafter"/>
</dbReference>
<dbReference type="AlphaFoldDB" id="A0A2I0APF4"/>
<dbReference type="GO" id="GO:0006631">
    <property type="term" value="P:fatty acid metabolic process"/>
    <property type="evidence" value="ECO:0007669"/>
    <property type="project" value="TreeGrafter"/>
</dbReference>
<organism evidence="2 3">
    <name type="scientific">Apostasia shenzhenica</name>
    <dbReference type="NCBI Taxonomy" id="1088818"/>
    <lineage>
        <taxon>Eukaryota</taxon>
        <taxon>Viridiplantae</taxon>
        <taxon>Streptophyta</taxon>
        <taxon>Embryophyta</taxon>
        <taxon>Tracheophyta</taxon>
        <taxon>Spermatophyta</taxon>
        <taxon>Magnoliopsida</taxon>
        <taxon>Liliopsida</taxon>
        <taxon>Asparagales</taxon>
        <taxon>Orchidaceae</taxon>
        <taxon>Apostasioideae</taxon>
        <taxon>Apostasia</taxon>
    </lineage>
</organism>
<dbReference type="InterPro" id="IPR037151">
    <property type="entry name" value="AlkB-like_sf"/>
</dbReference>
<sequence>MGDVGRILQRALEEAFGASSDSSDEALSPSKDGSLRILIIRCLAMRFGDLPDWATELGRLIRKAVCFGEINFDCGMELNCEDQQIDELIPLPFDILWREPLFDQLIANVYQPGEWFKSVVPLGSLLNVQLGICAHIDLLRFADGIAIISMESECVMHFSKADDVQGVCNVPVLLHPGSLVLMSGEARYNWKHEINRKPGFQFWKGKEILQQKRTSLTLRKLCPSPN</sequence>
<keyword evidence="3" id="KW-1185">Reference proteome</keyword>
<name>A0A2I0APF4_9ASPA</name>
<dbReference type="SUPFAM" id="SSF51197">
    <property type="entry name" value="Clavaminate synthase-like"/>
    <property type="match status" value="1"/>
</dbReference>
<evidence type="ECO:0000313" key="2">
    <source>
        <dbReference type="EMBL" id="PKA57423.1"/>
    </source>
</evidence>
<comment type="similarity">
    <text evidence="1">Belongs to the alkB family.</text>
</comment>
<reference evidence="2 3" key="1">
    <citation type="journal article" date="2017" name="Nature">
        <title>The Apostasia genome and the evolution of orchids.</title>
        <authorList>
            <person name="Zhang G.Q."/>
            <person name="Liu K.W."/>
            <person name="Li Z."/>
            <person name="Lohaus R."/>
            <person name="Hsiao Y.Y."/>
            <person name="Niu S.C."/>
            <person name="Wang J.Y."/>
            <person name="Lin Y.C."/>
            <person name="Xu Q."/>
            <person name="Chen L.J."/>
            <person name="Yoshida K."/>
            <person name="Fujiwara S."/>
            <person name="Wang Z.W."/>
            <person name="Zhang Y.Q."/>
            <person name="Mitsuda N."/>
            <person name="Wang M."/>
            <person name="Liu G.H."/>
            <person name="Pecoraro L."/>
            <person name="Huang H.X."/>
            <person name="Xiao X.J."/>
            <person name="Lin M."/>
            <person name="Wu X.Y."/>
            <person name="Wu W.L."/>
            <person name="Chen Y.Y."/>
            <person name="Chang S.B."/>
            <person name="Sakamoto S."/>
            <person name="Ohme-Takagi M."/>
            <person name="Yagi M."/>
            <person name="Zeng S.J."/>
            <person name="Shen C.Y."/>
            <person name="Yeh C.M."/>
            <person name="Luo Y.B."/>
            <person name="Tsai W.C."/>
            <person name="Van de Peer Y."/>
            <person name="Liu Z.J."/>
        </authorList>
    </citation>
    <scope>NUCLEOTIDE SEQUENCE [LARGE SCALE GENOMIC DNA]</scope>
    <source>
        <strain evidence="3">cv. Shenzhen</strain>
        <tissue evidence="2">Stem</tissue>
    </source>
</reference>
<dbReference type="PANTHER" id="PTHR21052:SF0">
    <property type="entry name" value="ALPHA-KETOGLUTARATE-DEPENDENT DIOXYGENASE ALKB HOMOLOG 7, MITOCHONDRIAL"/>
    <property type="match status" value="1"/>
</dbReference>
<dbReference type="PANTHER" id="PTHR21052">
    <property type="entry name" value="SPERMATOGENESIS ASSOCIATED 11-RELATED"/>
    <property type="match status" value="1"/>
</dbReference>